<dbReference type="InterPro" id="IPR007298">
    <property type="entry name" value="Cu-R_lipoprotein_NlpE"/>
</dbReference>
<keyword evidence="3" id="KW-1185">Reference proteome</keyword>
<reference evidence="2 3" key="1">
    <citation type="submission" date="2023-10" db="EMBL/GenBank/DDBJ databases">
        <title>Two novel species belonging to the OM43/NOR5 clade.</title>
        <authorList>
            <person name="Park M."/>
        </authorList>
    </citation>
    <scope>NUCLEOTIDE SEQUENCE [LARGE SCALE GENOMIC DNA]</scope>
    <source>
        <strain evidence="2 3">IMCC45268</strain>
    </source>
</reference>
<organism evidence="2 3">
    <name type="scientific">Congregibacter brevis</name>
    <dbReference type="NCBI Taxonomy" id="3081201"/>
    <lineage>
        <taxon>Bacteria</taxon>
        <taxon>Pseudomonadati</taxon>
        <taxon>Pseudomonadota</taxon>
        <taxon>Gammaproteobacteria</taxon>
        <taxon>Cellvibrionales</taxon>
        <taxon>Halieaceae</taxon>
        <taxon>Congregibacter</taxon>
    </lineage>
</organism>
<evidence type="ECO:0000313" key="2">
    <source>
        <dbReference type="EMBL" id="WOJ95344.1"/>
    </source>
</evidence>
<gene>
    <name evidence="2" type="ORF">R0137_08720</name>
</gene>
<dbReference type="Pfam" id="PF17185">
    <property type="entry name" value="NlpE_C"/>
    <property type="match status" value="1"/>
</dbReference>
<dbReference type="InterPro" id="IPR038139">
    <property type="entry name" value="NlpE_C_sf"/>
</dbReference>
<sequence length="227" mass="25286">MPMLLGLLLMACTVGETRSAPFNLEIATSYKGQLPCASCPGVLWQLDLWPDGRFHLRQEYLDHNAVEGRLGQWRYAAEQERLVLLAAGHDAVFLSVVGFDELRLLDRTGESIASELNYGLTRQAVFDAGEFAISLKGEFRYFADAANFRDCATGFRYPVIMGENFLELERGYLSQKLGAGEPWTIRIDAQMLNEQAMEGEGPSQSVLIESFSAEVEKACSYREKAAP</sequence>
<feature type="domain" description="NlpE C-terminal OB" evidence="1">
    <location>
        <begin position="134"/>
        <end position="215"/>
    </location>
</feature>
<name>A0ABZ0I9Z0_9GAMM</name>
<evidence type="ECO:0000259" key="1">
    <source>
        <dbReference type="Pfam" id="PF17185"/>
    </source>
</evidence>
<dbReference type="RefSeq" id="WP_407326043.1">
    <property type="nucleotide sequence ID" value="NZ_CP136865.1"/>
</dbReference>
<protein>
    <submittedName>
        <fullName evidence="2">Copper resistance protein NlpE N-terminal domain-containing protein</fullName>
    </submittedName>
</protein>
<dbReference type="Gene3D" id="2.40.50.540">
    <property type="match status" value="1"/>
</dbReference>
<dbReference type="Proteomes" id="UP001626549">
    <property type="component" value="Chromosome"/>
</dbReference>
<dbReference type="EMBL" id="CP136865">
    <property type="protein sequence ID" value="WOJ95344.1"/>
    <property type="molecule type" value="Genomic_DNA"/>
</dbReference>
<evidence type="ECO:0000313" key="3">
    <source>
        <dbReference type="Proteomes" id="UP001626549"/>
    </source>
</evidence>
<dbReference type="Gene3D" id="2.40.128.640">
    <property type="match status" value="1"/>
</dbReference>
<accession>A0ABZ0I9Z0</accession>
<dbReference type="InterPro" id="IPR033450">
    <property type="entry name" value="NlpE_C"/>
</dbReference>
<dbReference type="Pfam" id="PF04170">
    <property type="entry name" value="NlpE"/>
    <property type="match status" value="1"/>
</dbReference>
<proteinExistence type="predicted"/>